<reference evidence="4" key="1">
    <citation type="submission" date="2023-04" db="EMBL/GenBank/DDBJ databases">
        <title>Phytophthora fragariaefolia NBRC 109709.</title>
        <authorList>
            <person name="Ichikawa N."/>
            <person name="Sato H."/>
            <person name="Tonouchi N."/>
        </authorList>
    </citation>
    <scope>NUCLEOTIDE SEQUENCE</scope>
    <source>
        <strain evidence="4">NBRC 109709</strain>
    </source>
</reference>
<evidence type="ECO:0000259" key="3">
    <source>
        <dbReference type="Pfam" id="PF25597"/>
    </source>
</evidence>
<accession>A0A9W6UEL3</accession>
<evidence type="ECO:0000259" key="2">
    <source>
        <dbReference type="Pfam" id="PF07727"/>
    </source>
</evidence>
<dbReference type="InterPro" id="IPR057670">
    <property type="entry name" value="SH3_retrovirus"/>
</dbReference>
<dbReference type="Pfam" id="PF25597">
    <property type="entry name" value="SH3_retrovirus"/>
    <property type="match status" value="1"/>
</dbReference>
<dbReference type="OrthoDB" id="77105at2759"/>
<feature type="region of interest" description="Disordered" evidence="1">
    <location>
        <begin position="107"/>
        <end position="140"/>
    </location>
</feature>
<name>A0A9W6UEL3_9STRA</name>
<protein>
    <submittedName>
        <fullName evidence="4">Unnamed protein product</fullName>
    </submittedName>
</protein>
<evidence type="ECO:0000313" key="5">
    <source>
        <dbReference type="Proteomes" id="UP001165121"/>
    </source>
</evidence>
<dbReference type="EMBL" id="BSXT01000604">
    <property type="protein sequence ID" value="GMF30796.1"/>
    <property type="molecule type" value="Genomic_DNA"/>
</dbReference>
<feature type="domain" description="Reverse transcriptase Ty1/copia-type" evidence="2">
    <location>
        <begin position="203"/>
        <end position="303"/>
    </location>
</feature>
<evidence type="ECO:0000256" key="1">
    <source>
        <dbReference type="SAM" id="MobiDB-lite"/>
    </source>
</evidence>
<dbReference type="AlphaFoldDB" id="A0A9W6UEL3"/>
<sequence length="313" mass="35032">MMYGTPPNVSKLPVWGSVCCAHIHAALRNDKKLSARFVKCRFLGMSEETKGYRLWDIYNNKHIQSRDVLFDRTNIATLVQRAFGETDEALTIESAARELPAAKEADALATESTEAVEAGELEEGPTSAVGAEEPTQTSNPAVGAMKRRQIIGLSVLPGNVRAQRCARHSKPTPRSLKDALSGSYREQWKQALELEYDSLIDNGMWRLVRLPPGRKALPCHWVLVVKYNAGGTVERFNARLVAQGKHQEFGVDCDKVYAPVTRFESLRLVLAIETILDCYIHQMDVHTTFLNGTMEGEQKFYMEATSRICETRS</sequence>
<dbReference type="Pfam" id="PF07727">
    <property type="entry name" value="RVT_2"/>
    <property type="match status" value="1"/>
</dbReference>
<evidence type="ECO:0000313" key="4">
    <source>
        <dbReference type="EMBL" id="GMF30796.1"/>
    </source>
</evidence>
<organism evidence="4 5">
    <name type="scientific">Phytophthora fragariaefolia</name>
    <dbReference type="NCBI Taxonomy" id="1490495"/>
    <lineage>
        <taxon>Eukaryota</taxon>
        <taxon>Sar</taxon>
        <taxon>Stramenopiles</taxon>
        <taxon>Oomycota</taxon>
        <taxon>Peronosporomycetes</taxon>
        <taxon>Peronosporales</taxon>
        <taxon>Peronosporaceae</taxon>
        <taxon>Phytophthora</taxon>
    </lineage>
</organism>
<feature type="domain" description="Retroviral polymerase SH3-like" evidence="3">
    <location>
        <begin position="18"/>
        <end position="74"/>
    </location>
</feature>
<keyword evidence="5" id="KW-1185">Reference proteome</keyword>
<proteinExistence type="predicted"/>
<comment type="caution">
    <text evidence="4">The sequence shown here is derived from an EMBL/GenBank/DDBJ whole genome shotgun (WGS) entry which is preliminary data.</text>
</comment>
<gene>
    <name evidence="4" type="ORF">Pfra01_000689300</name>
</gene>
<dbReference type="InterPro" id="IPR013103">
    <property type="entry name" value="RVT_2"/>
</dbReference>
<dbReference type="Proteomes" id="UP001165121">
    <property type="component" value="Unassembled WGS sequence"/>
</dbReference>